<evidence type="ECO:0000313" key="2">
    <source>
        <dbReference type="Proteomes" id="UP000094527"/>
    </source>
</evidence>
<evidence type="ECO:0000313" key="1">
    <source>
        <dbReference type="EMBL" id="ODM87698.1"/>
    </source>
</evidence>
<gene>
    <name evidence="1" type="ORF">Ocin01_18983</name>
</gene>
<protein>
    <submittedName>
        <fullName evidence="1">Larval cuticle protein A2B</fullName>
    </submittedName>
</protein>
<keyword evidence="2" id="KW-1185">Reference proteome</keyword>
<dbReference type="AlphaFoldDB" id="A0A1D2M3Y9"/>
<dbReference type="EMBL" id="LJIJ01004826">
    <property type="protein sequence ID" value="ODM87698.1"/>
    <property type="molecule type" value="Genomic_DNA"/>
</dbReference>
<reference evidence="1 2" key="1">
    <citation type="journal article" date="2016" name="Genome Biol. Evol.">
        <title>Gene Family Evolution Reflects Adaptation to Soil Environmental Stressors in the Genome of the Collembolan Orchesella cincta.</title>
        <authorList>
            <person name="Faddeeva-Vakhrusheva A."/>
            <person name="Derks M.F."/>
            <person name="Anvar S.Y."/>
            <person name="Agamennone V."/>
            <person name="Suring W."/>
            <person name="Smit S."/>
            <person name="van Straalen N.M."/>
            <person name="Roelofs D."/>
        </authorList>
    </citation>
    <scope>NUCLEOTIDE SEQUENCE [LARGE SCALE GENOMIC DNA]</scope>
    <source>
        <tissue evidence="1">Mixed pool</tissue>
    </source>
</reference>
<comment type="caution">
    <text evidence="1">The sequence shown here is derived from an EMBL/GenBank/DDBJ whole genome shotgun (WGS) entry which is preliminary data.</text>
</comment>
<organism evidence="1 2">
    <name type="scientific">Orchesella cincta</name>
    <name type="common">Springtail</name>
    <name type="synonym">Podura cincta</name>
    <dbReference type="NCBI Taxonomy" id="48709"/>
    <lineage>
        <taxon>Eukaryota</taxon>
        <taxon>Metazoa</taxon>
        <taxon>Ecdysozoa</taxon>
        <taxon>Arthropoda</taxon>
        <taxon>Hexapoda</taxon>
        <taxon>Collembola</taxon>
        <taxon>Entomobryomorpha</taxon>
        <taxon>Entomobryoidea</taxon>
        <taxon>Orchesellidae</taxon>
        <taxon>Orchesellinae</taxon>
        <taxon>Orchesella</taxon>
    </lineage>
</organism>
<accession>A0A1D2M3Y9</accession>
<name>A0A1D2M3Y9_ORCCI</name>
<proteinExistence type="predicted"/>
<sequence length="121" mass="12638">MEEAIASYGVLGWLNMDPPMVPMAHQLLEPICSGQAPVAHAVAAPVIRAGLTVTYTSDPVNGFNAVVDRQRPQVAVQKVAAPVAFAQRPIAVAQPAVTAVHAGAPYGYAQQAIAGPGYYHH</sequence>
<dbReference type="Proteomes" id="UP000094527">
    <property type="component" value="Unassembled WGS sequence"/>
</dbReference>